<feature type="compositionally biased region" description="Polar residues" evidence="1">
    <location>
        <begin position="87"/>
        <end position="99"/>
    </location>
</feature>
<accession>A0A0F7ZN11</accession>
<gene>
    <name evidence="2" type="ORF">HIM_07703</name>
</gene>
<dbReference type="Proteomes" id="UP000054481">
    <property type="component" value="Unassembled WGS sequence"/>
</dbReference>
<dbReference type="OrthoDB" id="5345625at2759"/>
<dbReference type="AlphaFoldDB" id="A0A0F7ZN11"/>
<feature type="region of interest" description="Disordered" evidence="1">
    <location>
        <begin position="1"/>
        <end position="102"/>
    </location>
</feature>
<reference evidence="2 3" key="1">
    <citation type="journal article" date="2014" name="Genome Biol. Evol.">
        <title>Comparative genomics and transcriptomics analyses reveal divergent lifestyle features of nematode endoparasitic fungus Hirsutella minnesotensis.</title>
        <authorList>
            <person name="Lai Y."/>
            <person name="Liu K."/>
            <person name="Zhang X."/>
            <person name="Zhang X."/>
            <person name="Li K."/>
            <person name="Wang N."/>
            <person name="Shu C."/>
            <person name="Wu Y."/>
            <person name="Wang C."/>
            <person name="Bushley K.E."/>
            <person name="Xiang M."/>
            <person name="Liu X."/>
        </authorList>
    </citation>
    <scope>NUCLEOTIDE SEQUENCE [LARGE SCALE GENOMIC DNA]</scope>
    <source>
        <strain evidence="2 3">3608</strain>
    </source>
</reference>
<feature type="compositionally biased region" description="Basic and acidic residues" evidence="1">
    <location>
        <begin position="44"/>
        <end position="53"/>
    </location>
</feature>
<proteinExistence type="predicted"/>
<sequence length="166" mass="17002">MDAHSGPASSSAGGRQRAALAPLDANVVPSSPRPGFKDAGAPARGRDGAENRVGDGVGTKRPAGADEPADGSPTSKKACFGRDENNLRPQRSRSQSPDASSVFDASWATVATTTTVPDEPDVLNRVLPPAPRLTREQTRQVRLSGPLPLAPTGPFCGMGHGAALGD</sequence>
<name>A0A0F7ZN11_9HYPO</name>
<dbReference type="EMBL" id="KQ030540">
    <property type="protein sequence ID" value="KJZ72940.1"/>
    <property type="molecule type" value="Genomic_DNA"/>
</dbReference>
<feature type="compositionally biased region" description="Low complexity" evidence="1">
    <location>
        <begin position="1"/>
        <end position="21"/>
    </location>
</feature>
<feature type="region of interest" description="Disordered" evidence="1">
    <location>
        <begin position="132"/>
        <end position="166"/>
    </location>
</feature>
<evidence type="ECO:0000313" key="2">
    <source>
        <dbReference type="EMBL" id="KJZ72940.1"/>
    </source>
</evidence>
<keyword evidence="3" id="KW-1185">Reference proteome</keyword>
<evidence type="ECO:0000256" key="1">
    <source>
        <dbReference type="SAM" id="MobiDB-lite"/>
    </source>
</evidence>
<organism evidence="2 3">
    <name type="scientific">Hirsutella minnesotensis 3608</name>
    <dbReference type="NCBI Taxonomy" id="1043627"/>
    <lineage>
        <taxon>Eukaryota</taxon>
        <taxon>Fungi</taxon>
        <taxon>Dikarya</taxon>
        <taxon>Ascomycota</taxon>
        <taxon>Pezizomycotina</taxon>
        <taxon>Sordariomycetes</taxon>
        <taxon>Hypocreomycetidae</taxon>
        <taxon>Hypocreales</taxon>
        <taxon>Ophiocordycipitaceae</taxon>
        <taxon>Hirsutella</taxon>
    </lineage>
</organism>
<protein>
    <submittedName>
        <fullName evidence="2">Uncharacterized protein</fullName>
    </submittedName>
</protein>
<feature type="compositionally biased region" description="Gly residues" evidence="1">
    <location>
        <begin position="156"/>
        <end position="166"/>
    </location>
</feature>
<evidence type="ECO:0000313" key="3">
    <source>
        <dbReference type="Proteomes" id="UP000054481"/>
    </source>
</evidence>